<organism evidence="1 2">
    <name type="scientific">Caenorhabditis angaria</name>
    <dbReference type="NCBI Taxonomy" id="860376"/>
    <lineage>
        <taxon>Eukaryota</taxon>
        <taxon>Metazoa</taxon>
        <taxon>Ecdysozoa</taxon>
        <taxon>Nematoda</taxon>
        <taxon>Chromadorea</taxon>
        <taxon>Rhabditida</taxon>
        <taxon>Rhabditina</taxon>
        <taxon>Rhabditomorpha</taxon>
        <taxon>Rhabditoidea</taxon>
        <taxon>Rhabditidae</taxon>
        <taxon>Peloderinae</taxon>
        <taxon>Caenorhabditis</taxon>
    </lineage>
</organism>
<dbReference type="AlphaFoldDB" id="A0A9P1I4I1"/>
<sequence length="67" mass="7680">MMIGAISAIIILFIYSIVVKCCTRRTREQLSSFAQDRPANRNGDNQYLLGQDSKRVRRFPSNSDEDI</sequence>
<gene>
    <name evidence="1" type="ORF">CAMP_LOCUS130</name>
</gene>
<evidence type="ECO:0000313" key="2">
    <source>
        <dbReference type="Proteomes" id="UP001152747"/>
    </source>
</evidence>
<reference evidence="1" key="1">
    <citation type="submission" date="2022-11" db="EMBL/GenBank/DDBJ databases">
        <authorList>
            <person name="Kikuchi T."/>
        </authorList>
    </citation>
    <scope>NUCLEOTIDE SEQUENCE</scope>
    <source>
        <strain evidence="1">PS1010</strain>
    </source>
</reference>
<comment type="caution">
    <text evidence="1">The sequence shown here is derived from an EMBL/GenBank/DDBJ whole genome shotgun (WGS) entry which is preliminary data.</text>
</comment>
<proteinExistence type="predicted"/>
<name>A0A9P1I4I1_9PELO</name>
<accession>A0A9P1I4I1</accession>
<protein>
    <submittedName>
        <fullName evidence="1">Uncharacterized protein</fullName>
    </submittedName>
</protein>
<dbReference type="Proteomes" id="UP001152747">
    <property type="component" value="Unassembled WGS sequence"/>
</dbReference>
<evidence type="ECO:0000313" key="1">
    <source>
        <dbReference type="EMBL" id="CAI5437493.1"/>
    </source>
</evidence>
<dbReference type="EMBL" id="CANHGI010000001">
    <property type="protein sequence ID" value="CAI5437493.1"/>
    <property type="molecule type" value="Genomic_DNA"/>
</dbReference>
<keyword evidence="2" id="KW-1185">Reference proteome</keyword>